<keyword evidence="3" id="KW-1185">Reference proteome</keyword>
<proteinExistence type="predicted"/>
<name>A0A4Z1DPU5_STRGP</name>
<feature type="region of interest" description="Disordered" evidence="1">
    <location>
        <begin position="56"/>
        <end position="92"/>
    </location>
</feature>
<protein>
    <submittedName>
        <fullName evidence="2">Uncharacterized protein</fullName>
    </submittedName>
</protein>
<evidence type="ECO:0000313" key="2">
    <source>
        <dbReference type="EMBL" id="TGN87476.1"/>
    </source>
</evidence>
<evidence type="ECO:0000256" key="1">
    <source>
        <dbReference type="SAM" id="MobiDB-lite"/>
    </source>
</evidence>
<dbReference type="EMBL" id="SRRU01000001">
    <property type="protein sequence ID" value="TGN87476.1"/>
    <property type="molecule type" value="Genomic_DNA"/>
</dbReference>
<accession>A0A4Z1DPU5</accession>
<dbReference type="Proteomes" id="UP000298513">
    <property type="component" value="Unassembled WGS sequence"/>
</dbReference>
<comment type="caution">
    <text evidence="2">The sequence shown here is derived from an EMBL/GenBank/DDBJ whole genome shotgun (WGS) entry which is preliminary data.</text>
</comment>
<sequence>MSRSVAAVILPCGGCPAADVVRAISNEAEATLDSRPHSLLGRPIEFIAIRGRVGAVGSRGNPRRGRRQGRAGHERGEFQLHGHHWQRSLSSK</sequence>
<reference evidence="2 3" key="1">
    <citation type="submission" date="2019-04" db="EMBL/GenBank/DDBJ databases">
        <title>Streptomyces sp. nov. Bv016 isolated from bark of Buahinia variegata.</title>
        <authorList>
            <person name="Kanchanasin P."/>
            <person name="Tanasupawat S."/>
            <person name="Yuki M."/>
            <person name="Kudo T."/>
        </authorList>
    </citation>
    <scope>NUCLEOTIDE SEQUENCE [LARGE SCALE GENOMIC DNA]</scope>
    <source>
        <strain evidence="2 3">JCM 4765</strain>
    </source>
</reference>
<evidence type="ECO:0000313" key="3">
    <source>
        <dbReference type="Proteomes" id="UP000298513"/>
    </source>
</evidence>
<gene>
    <name evidence="2" type="ORF">E5082_03495</name>
</gene>
<feature type="compositionally biased region" description="Basic residues" evidence="1">
    <location>
        <begin position="61"/>
        <end position="70"/>
    </location>
</feature>
<dbReference type="AlphaFoldDB" id="A0A4Z1DPU5"/>
<feature type="compositionally biased region" description="Basic and acidic residues" evidence="1">
    <location>
        <begin position="71"/>
        <end position="80"/>
    </location>
</feature>
<organism evidence="2 3">
    <name type="scientific">Streptomyces griseoluteus</name>
    <dbReference type="NCBI Taxonomy" id="29306"/>
    <lineage>
        <taxon>Bacteria</taxon>
        <taxon>Bacillati</taxon>
        <taxon>Actinomycetota</taxon>
        <taxon>Actinomycetes</taxon>
        <taxon>Kitasatosporales</taxon>
        <taxon>Streptomycetaceae</taxon>
        <taxon>Streptomyces</taxon>
    </lineage>
</organism>